<dbReference type="AlphaFoldDB" id="A0A3Q7HMF9"/>
<dbReference type="EnsemblPlants" id="Solyc08g062390.1.1">
    <property type="protein sequence ID" value="Solyc08g062390.1.1.1"/>
    <property type="gene ID" value="Solyc08g062390.1"/>
</dbReference>
<accession>A0A3Q7HMF9</accession>
<name>A0A3Q7HMF9_SOLLC</name>
<protein>
    <submittedName>
        <fullName evidence="1">Uncharacterized protein</fullName>
    </submittedName>
</protein>
<dbReference type="Proteomes" id="UP000004994">
    <property type="component" value="Chromosome 8"/>
</dbReference>
<dbReference type="Gramene" id="Solyc08g062390.1.1">
    <property type="protein sequence ID" value="Solyc08g062390.1.1.1"/>
    <property type="gene ID" value="Solyc08g062390.1"/>
</dbReference>
<organism evidence="1">
    <name type="scientific">Solanum lycopersicum</name>
    <name type="common">Tomato</name>
    <name type="synonym">Lycopersicon esculentum</name>
    <dbReference type="NCBI Taxonomy" id="4081"/>
    <lineage>
        <taxon>Eukaryota</taxon>
        <taxon>Viridiplantae</taxon>
        <taxon>Streptophyta</taxon>
        <taxon>Embryophyta</taxon>
        <taxon>Tracheophyta</taxon>
        <taxon>Spermatophyta</taxon>
        <taxon>Magnoliopsida</taxon>
        <taxon>eudicotyledons</taxon>
        <taxon>Gunneridae</taxon>
        <taxon>Pentapetalae</taxon>
        <taxon>asterids</taxon>
        <taxon>lamiids</taxon>
        <taxon>Solanales</taxon>
        <taxon>Solanaceae</taxon>
        <taxon>Solanoideae</taxon>
        <taxon>Solaneae</taxon>
        <taxon>Solanum</taxon>
        <taxon>Solanum subgen. Lycopersicon</taxon>
    </lineage>
</organism>
<proteinExistence type="predicted"/>
<reference evidence="1" key="1">
    <citation type="journal article" date="2012" name="Nature">
        <title>The tomato genome sequence provides insights into fleshy fruit evolution.</title>
        <authorList>
            <consortium name="Tomato Genome Consortium"/>
        </authorList>
    </citation>
    <scope>NUCLEOTIDE SEQUENCE [LARGE SCALE GENOMIC DNA]</scope>
    <source>
        <strain evidence="1">cv. Heinz 1706</strain>
    </source>
</reference>
<sequence length="60" mass="6733">MNKLLFCRKASRFSPLIASYGVRCFTREADDPCLLSYVILSVLSYNNLPALSIILSTFCP</sequence>
<evidence type="ECO:0000313" key="1">
    <source>
        <dbReference type="EnsemblPlants" id="Solyc08g062390.1.1.1"/>
    </source>
</evidence>
<reference evidence="1" key="2">
    <citation type="submission" date="2019-01" db="UniProtKB">
        <authorList>
            <consortium name="EnsemblPlants"/>
        </authorList>
    </citation>
    <scope>IDENTIFICATION</scope>
    <source>
        <strain evidence="1">cv. Heinz 1706</strain>
    </source>
</reference>
<dbReference type="InParanoid" id="A0A3Q7HMF9"/>
<evidence type="ECO:0000313" key="2">
    <source>
        <dbReference type="Proteomes" id="UP000004994"/>
    </source>
</evidence>
<keyword evidence="2" id="KW-1185">Reference proteome</keyword>
<dbReference type="PaxDb" id="4081-Solyc08g062390.1.1"/>